<comment type="caution">
    <text evidence="3">The sequence shown here is derived from an EMBL/GenBank/DDBJ whole genome shotgun (WGS) entry which is preliminary data.</text>
</comment>
<feature type="compositionally biased region" description="Polar residues" evidence="1">
    <location>
        <begin position="1035"/>
        <end position="1047"/>
    </location>
</feature>
<reference evidence="3" key="1">
    <citation type="submission" date="2023-01" db="EMBL/GenBank/DDBJ databases">
        <title>Genome assembly of the deep-sea coral Lophelia pertusa.</title>
        <authorList>
            <person name="Herrera S."/>
            <person name="Cordes E."/>
        </authorList>
    </citation>
    <scope>NUCLEOTIDE SEQUENCE</scope>
    <source>
        <strain evidence="3">USNM1676648</strain>
        <tissue evidence="3">Polyp</tissue>
    </source>
</reference>
<gene>
    <name evidence="3" type="ORF">OS493_009573</name>
</gene>
<dbReference type="EMBL" id="MU827305">
    <property type="protein sequence ID" value="KAJ7363421.1"/>
    <property type="molecule type" value="Genomic_DNA"/>
</dbReference>
<sequence>MDERHWWFATKLQETFHVGAYDSPTMLEDFMAEQSTLDFINDFLAPEGHKKLFFYCPKADPNSLLPRKMNVASSCAKLKEVMDGEAICLYFIRSNLERVIDPTCVEKEVFCGEIKENPLVHFSSLLSEIFAPILHAQKDWGNSAEEDVTHFLNQIDKYTNTLTEYANATIAPQQILKKPESQVTSDFKQNRAAAVNPSILQEYENLVLDWIATIENILTDGLEERFDPFAGPLSELEKWKRRQKLLTSVTDQLKSKECKGVIAVLITAKSKVLKRWKAVDASITDAFNETKDKVKYLESLRKYFDQLNVGNSLVNICSNTLPGLMASVRQMDAISRYYARNGYLGLLFSKITNQLVLAARDYIESSTTVLEEDKLWTKVQEEMDTSSCQTAQQTKLKGKRKGNKDIMFSNDDGFLSRLNVCLSLHKQYRDMLRSLRDGLGGSHTLSMTPSTLQPGVVKRSVVTNSTSNLMSPSVAGSPIRLSFSQSTRMKGDHDSMASQGSSGIAFTDEESIIAHLDNFCNHIRSMIDIIHTLSQFSKLGNDVKNLPRVTRDVVINGSSVDDDQTGGDLHLKVAGDFGGYKTTGAGSVGSGSENSYPGSVASSRPDGLKSILESLDEDEEVKEIYNSSMELQSISGILQDVIHSIRFPLEDVVTTETFLDVEGKGKERFEEQYTAFVAGVQRMEAYICNYLKGVFTLKLNIRRALEILTSFNCVMNRPGLRAVLSEKFLEVFGWFETELESVQKIYESQKESPPLVRNSPLVAGAITWSRALLKKIEDPMKIFKENKFVTSYRDFGRIVKFYNRIATALVKFENLWLSLWRSRIDSACSGLKVSLLAYHPETRQLLVNADGRLLELIQESKSLMRMGIQLPENAIDVLKQEHRLKSYKQSLELVLQDYYKVCQGVPSALYKLLTPHMESVLHYLQPGVSTLNWSSMNIDAYLHQVHSANARLKDVVDSVKEVVSEDIEKKIEEIRRVILFDKKLATAHVWNVEKFVEEESKAVYQQGRRLHEMVKEVENALQEVIAIANQRRISSPASPQITPSPSMSHGLDRNGPPTPRLTRIGTIMSSVPGTRAATAVSGLTDESVIGDIFGHYCSLVYQAVLECIVSSLLIIGDCVKPPGRMQSGIEVESRKISRSSWDEYSDDGSESSDYADSLSSQYSDWSTSNQEGLLQFEVDVQFNIPDIVIKPSLQTIQDGVQLVASHLVDVSNTIMWWAADVNESFHRSVAQDYQVNKCLDELSTSVTSLQQTAERQLFNFRRYDFLWKDDMHALYQVFVDNDPGTTMFKLEVERLQSIEHDVLEIPGNLTVGSVCLNTSPIKDSLHGFAVAWKMRYSTQLHEEAKIELDKIVTHRNSIYERLSQPVVTLDELNSAFQLLQELGDMENTIDDIYLPVENIYAKLREYNLCLPRREVEEVDNLRDEWIKLMELAEKVRDELLVQKRGMFEQELDKEVKAFVVNVIQFRNSFDSQGPGVPGVRPRRQCHGFKISNNTTPSLKLNERPGLCATSLWNCPHAFS</sequence>
<feature type="domain" description="Dynein heavy chain tail" evidence="2">
    <location>
        <begin position="503"/>
        <end position="941"/>
    </location>
</feature>
<dbReference type="GO" id="GO:0051959">
    <property type="term" value="F:dynein light intermediate chain binding"/>
    <property type="evidence" value="ECO:0007669"/>
    <property type="project" value="InterPro"/>
</dbReference>
<evidence type="ECO:0000259" key="2">
    <source>
        <dbReference type="Pfam" id="PF08385"/>
    </source>
</evidence>
<dbReference type="OrthoDB" id="286107at2759"/>
<dbReference type="GO" id="GO:0045505">
    <property type="term" value="F:dynein intermediate chain binding"/>
    <property type="evidence" value="ECO:0007669"/>
    <property type="project" value="InterPro"/>
</dbReference>
<feature type="region of interest" description="Disordered" evidence="1">
    <location>
        <begin position="1035"/>
        <end position="1056"/>
    </location>
</feature>
<accession>A0A9W9YR18</accession>
<proteinExistence type="predicted"/>
<organism evidence="3 4">
    <name type="scientific">Desmophyllum pertusum</name>
    <dbReference type="NCBI Taxonomy" id="174260"/>
    <lineage>
        <taxon>Eukaryota</taxon>
        <taxon>Metazoa</taxon>
        <taxon>Cnidaria</taxon>
        <taxon>Anthozoa</taxon>
        <taxon>Hexacorallia</taxon>
        <taxon>Scleractinia</taxon>
        <taxon>Caryophylliina</taxon>
        <taxon>Caryophylliidae</taxon>
        <taxon>Desmophyllum</taxon>
    </lineage>
</organism>
<name>A0A9W9YR18_9CNID</name>
<dbReference type="PANTHER" id="PTHR46532">
    <property type="entry name" value="MALE FERTILITY FACTOR KL5"/>
    <property type="match status" value="1"/>
</dbReference>
<evidence type="ECO:0000313" key="4">
    <source>
        <dbReference type="Proteomes" id="UP001163046"/>
    </source>
</evidence>
<dbReference type="PANTHER" id="PTHR46532:SF13">
    <property type="entry name" value="CYTOPLASMIC DYNEIN 1 HEAVY CHAIN 1"/>
    <property type="match status" value="1"/>
</dbReference>
<dbReference type="Pfam" id="PF08385">
    <property type="entry name" value="DHC_N1"/>
    <property type="match status" value="2"/>
</dbReference>
<dbReference type="InterPro" id="IPR026983">
    <property type="entry name" value="DHC"/>
</dbReference>
<keyword evidence="4" id="KW-1185">Reference proteome</keyword>
<dbReference type="GO" id="GO:0005858">
    <property type="term" value="C:axonemal dynein complex"/>
    <property type="evidence" value="ECO:0007669"/>
    <property type="project" value="TreeGrafter"/>
</dbReference>
<dbReference type="Proteomes" id="UP001163046">
    <property type="component" value="Unassembled WGS sequence"/>
</dbReference>
<dbReference type="InterPro" id="IPR013594">
    <property type="entry name" value="Dynein_heavy_tail"/>
</dbReference>
<evidence type="ECO:0000256" key="1">
    <source>
        <dbReference type="SAM" id="MobiDB-lite"/>
    </source>
</evidence>
<protein>
    <recommendedName>
        <fullName evidence="2">Dynein heavy chain tail domain-containing protein</fullName>
    </recommendedName>
</protein>
<evidence type="ECO:0000313" key="3">
    <source>
        <dbReference type="EMBL" id="KAJ7363421.1"/>
    </source>
</evidence>
<dbReference type="GO" id="GO:0007018">
    <property type="term" value="P:microtubule-based movement"/>
    <property type="evidence" value="ECO:0007669"/>
    <property type="project" value="InterPro"/>
</dbReference>
<feature type="domain" description="Dynein heavy chain tail" evidence="2">
    <location>
        <begin position="200"/>
        <end position="431"/>
    </location>
</feature>